<comment type="caution">
    <text evidence="1">The sequence shown here is derived from an EMBL/GenBank/DDBJ whole genome shotgun (WGS) entry which is preliminary data.</text>
</comment>
<dbReference type="AlphaFoldDB" id="A0A074SJG7"/>
<proteinExistence type="predicted"/>
<accession>A0A074SJG7</accession>
<dbReference type="HOGENOM" id="CLU_054599_0_1_1"/>
<evidence type="ECO:0008006" key="3">
    <source>
        <dbReference type="Google" id="ProtNLM"/>
    </source>
</evidence>
<evidence type="ECO:0000313" key="2">
    <source>
        <dbReference type="Proteomes" id="UP000027456"/>
    </source>
</evidence>
<reference evidence="1 2" key="1">
    <citation type="submission" date="2013-12" db="EMBL/GenBank/DDBJ databases">
        <authorList>
            <person name="Cubeta M."/>
            <person name="Pakala S."/>
            <person name="Fedorova N."/>
            <person name="Thomas E."/>
            <person name="Dean R."/>
            <person name="Jabaji S."/>
            <person name="Neate S."/>
            <person name="Toda T."/>
            <person name="Tavantzis S."/>
            <person name="Vilgalys R."/>
            <person name="Bharathan N."/>
            <person name="Pakala S."/>
            <person name="Losada L.S."/>
            <person name="Zafar N."/>
            <person name="Nierman W."/>
        </authorList>
    </citation>
    <scope>NUCLEOTIDE SEQUENCE [LARGE SCALE GENOMIC DNA]</scope>
    <source>
        <strain evidence="1 2">123E</strain>
    </source>
</reference>
<gene>
    <name evidence="1" type="ORF">V565_085760</name>
</gene>
<name>A0A074SJG7_9AGAM</name>
<evidence type="ECO:0000313" key="1">
    <source>
        <dbReference type="EMBL" id="KEP50142.1"/>
    </source>
</evidence>
<keyword evidence="2" id="KW-1185">Reference proteome</keyword>
<dbReference type="OrthoDB" id="3269050at2759"/>
<sequence>MMLPDEAILKVYDRRFADGTRKYHDIDPPTYEAEAQYAEYLRSDNVAQTEEQIDEQAELITDGDSYPNELGEHLAAILVKSFFENERTAYSVLSSLQGKHIPMFYGTTRFLNGSSPGLDTTVPGILVEFVPVNLYSDLNVLNSDVRLENLIVKPNGSEVVMIDFGHSRLRREDEGDQAWKRAKSDEDEEGCVGCVAHRRFGWNYVRSERYDIIEDDTGRKCRRLNPATGEMEDSYL</sequence>
<dbReference type="STRING" id="1423351.A0A074SJG7"/>
<dbReference type="InterPro" id="IPR011009">
    <property type="entry name" value="Kinase-like_dom_sf"/>
</dbReference>
<dbReference type="EMBL" id="AZST01000282">
    <property type="protein sequence ID" value="KEP50142.1"/>
    <property type="molecule type" value="Genomic_DNA"/>
</dbReference>
<organism evidence="1 2">
    <name type="scientific">Rhizoctonia solani 123E</name>
    <dbReference type="NCBI Taxonomy" id="1423351"/>
    <lineage>
        <taxon>Eukaryota</taxon>
        <taxon>Fungi</taxon>
        <taxon>Dikarya</taxon>
        <taxon>Basidiomycota</taxon>
        <taxon>Agaricomycotina</taxon>
        <taxon>Agaricomycetes</taxon>
        <taxon>Cantharellales</taxon>
        <taxon>Ceratobasidiaceae</taxon>
        <taxon>Rhizoctonia</taxon>
    </lineage>
</organism>
<dbReference type="Proteomes" id="UP000027456">
    <property type="component" value="Unassembled WGS sequence"/>
</dbReference>
<dbReference type="SUPFAM" id="SSF56112">
    <property type="entry name" value="Protein kinase-like (PK-like)"/>
    <property type="match status" value="1"/>
</dbReference>
<protein>
    <recommendedName>
        <fullName evidence="3">Protein kinase domain-containing protein</fullName>
    </recommendedName>
</protein>